<organism evidence="1 2">
    <name type="scientific">Rahnella ecdela</name>
    <dbReference type="NCBI Taxonomy" id="2816250"/>
    <lineage>
        <taxon>Bacteria</taxon>
        <taxon>Pseudomonadati</taxon>
        <taxon>Pseudomonadota</taxon>
        <taxon>Gammaproteobacteria</taxon>
        <taxon>Enterobacterales</taxon>
        <taxon>Yersiniaceae</taxon>
        <taxon>Rahnella</taxon>
    </lineage>
</organism>
<sequence>MKIHFIEWNSEYERMMTSALKKEFNVQTIYNVKKHYKSVHALLPGKGLKRWHQRLHSSIKFRHIGKDDIVICNGYSAFLMLDFLALLNCKKILVLRDSVAALTAKRRRLKLLAEDENYLDRAMPVFDVIYSFDPDDCRKYGLSFVSQFLPFTRNDIAVQVAERVNAPTEHSCFYVGGYDDYRAGLINDLAPILRENHCQPDFYLVGGDAEDPKYSAFCINEKISYQQNIEKLKRSSVVLEINKPGQSGLTLRALEAMAFNKKLITNNASIKDYDFYHSDKIFIWGEDDRNSLARFLSSQHQKTDLALMKSYCADGMLKTLTGTAVE</sequence>
<name>A0ABS6LHD6_9GAMM</name>
<dbReference type="Proteomes" id="UP000739284">
    <property type="component" value="Unassembled WGS sequence"/>
</dbReference>
<reference evidence="1 2" key="1">
    <citation type="submission" date="2021-03" db="EMBL/GenBank/DDBJ databases">
        <title>Five novel Rahnella species.</title>
        <authorList>
            <person name="Brady C."/>
            <person name="Asselin J."/>
            <person name="Beer S."/>
            <person name="Bruberg M.B."/>
            <person name="Crampton B."/>
            <person name="Venter S."/>
            <person name="Arnold D."/>
            <person name="Denman S."/>
        </authorList>
    </citation>
    <scope>NUCLEOTIDE SEQUENCE [LARGE SCALE GENOMIC DNA]</scope>
    <source>
        <strain evidence="1 2">FRB 231</strain>
    </source>
</reference>
<evidence type="ECO:0000313" key="1">
    <source>
        <dbReference type="EMBL" id="MBU9846163.1"/>
    </source>
</evidence>
<dbReference type="EMBL" id="JAFMOY010000127">
    <property type="protein sequence ID" value="MBU9846163.1"/>
    <property type="molecule type" value="Genomic_DNA"/>
</dbReference>
<accession>A0ABS6LHD6</accession>
<comment type="caution">
    <text evidence="1">The sequence shown here is derived from an EMBL/GenBank/DDBJ whole genome shotgun (WGS) entry which is preliminary data.</text>
</comment>
<proteinExistence type="predicted"/>
<evidence type="ECO:0000313" key="2">
    <source>
        <dbReference type="Proteomes" id="UP000739284"/>
    </source>
</evidence>
<dbReference type="RefSeq" id="WP_217149773.1">
    <property type="nucleotide sequence ID" value="NZ_JAFMOY010000127.1"/>
</dbReference>
<protein>
    <submittedName>
        <fullName evidence="1">Uncharacterized protein</fullName>
    </submittedName>
</protein>
<keyword evidence="2" id="KW-1185">Reference proteome</keyword>
<gene>
    <name evidence="1" type="ORF">J1784_14215</name>
</gene>